<evidence type="ECO:0000256" key="4">
    <source>
        <dbReference type="ARBA" id="ARBA00022989"/>
    </source>
</evidence>
<accession>A0A409Y6K2</accession>
<feature type="signal peptide" evidence="8">
    <location>
        <begin position="1"/>
        <end position="22"/>
    </location>
</feature>
<comment type="caution">
    <text evidence="9">The sequence shown here is derived from an EMBL/GenBank/DDBJ whole genome shotgun (WGS) entry which is preliminary data.</text>
</comment>
<proteinExistence type="predicted"/>
<feature type="chain" id="PRO_5019112457" evidence="8">
    <location>
        <begin position="23"/>
        <end position="436"/>
    </location>
</feature>
<evidence type="ECO:0000256" key="2">
    <source>
        <dbReference type="ARBA" id="ARBA00022692"/>
    </source>
</evidence>
<protein>
    <submittedName>
        <fullName evidence="9">Uncharacterized protein</fullName>
    </submittedName>
</protein>
<feature type="transmembrane region" description="Helical" evidence="7">
    <location>
        <begin position="277"/>
        <end position="296"/>
    </location>
</feature>
<keyword evidence="4 7" id="KW-1133">Transmembrane helix</keyword>
<evidence type="ECO:0000256" key="6">
    <source>
        <dbReference type="SAM" id="MobiDB-lite"/>
    </source>
</evidence>
<keyword evidence="2 7" id="KW-0812">Transmembrane</keyword>
<dbReference type="AlphaFoldDB" id="A0A409Y6K2"/>
<evidence type="ECO:0000313" key="10">
    <source>
        <dbReference type="Proteomes" id="UP000284706"/>
    </source>
</evidence>
<organism evidence="9 10">
    <name type="scientific">Gymnopilus dilepis</name>
    <dbReference type="NCBI Taxonomy" id="231916"/>
    <lineage>
        <taxon>Eukaryota</taxon>
        <taxon>Fungi</taxon>
        <taxon>Dikarya</taxon>
        <taxon>Basidiomycota</taxon>
        <taxon>Agaricomycotina</taxon>
        <taxon>Agaricomycetes</taxon>
        <taxon>Agaricomycetidae</taxon>
        <taxon>Agaricales</taxon>
        <taxon>Agaricineae</taxon>
        <taxon>Hymenogastraceae</taxon>
        <taxon>Gymnopilus</taxon>
    </lineage>
</organism>
<evidence type="ECO:0000256" key="7">
    <source>
        <dbReference type="SAM" id="Phobius"/>
    </source>
</evidence>
<sequence>MSQYLLLTSFLLICHLTTTSQAGRTAVSLAIKDNDLQGKCDLELRGHHYNLCPLLDKTLLVNGKAGGLVEDEDRGEGPSSGKRFYEVALGGLSQWSQADILSKSTNSQCDENTLVCMLDVPYAESLAIEMRSELVRRPAHATPIATKMEKDRKRWALTSEASLELEEDEWGENRWPRLRLRLHGGSRERKPQSAEIVFSCAESEGLVFTGEENDTHHFIWSTSYGCPIQLPDKNTKPSFLIAQEEGNNDTVENPDTPPDDEEKQGLLPSDNGRMRRWIAIIVLISLACLALGFILVSSTRARHLTGEKLRVVFYAMTPLLAQAAVKLQPMLVAVTRFTSKSVGRLSSRFRQGDSQLVKWAQEDMSLMDSEDVMVNGEGAYDRDWDTGGADEYIPLTLSPKSKFGRSRQVRSYGTTPEVETFAERGVMTGLGKYLHK</sequence>
<dbReference type="EMBL" id="NHYE01001105">
    <property type="protein sequence ID" value="PPQ98571.1"/>
    <property type="molecule type" value="Genomic_DNA"/>
</dbReference>
<comment type="subcellular location">
    <subcellularLocation>
        <location evidence="1">Membrane</location>
        <topology evidence="1">Single-pass membrane protein</topology>
    </subcellularLocation>
</comment>
<dbReference type="InterPro" id="IPR018939">
    <property type="entry name" value="Autophagy-rel_prot_27"/>
</dbReference>
<evidence type="ECO:0000256" key="5">
    <source>
        <dbReference type="ARBA" id="ARBA00023136"/>
    </source>
</evidence>
<evidence type="ECO:0000256" key="3">
    <source>
        <dbReference type="ARBA" id="ARBA00022729"/>
    </source>
</evidence>
<keyword evidence="5 7" id="KW-0472">Membrane</keyword>
<gene>
    <name evidence="9" type="ORF">CVT26_013754</name>
</gene>
<keyword evidence="10" id="KW-1185">Reference proteome</keyword>
<name>A0A409Y6K2_9AGAR</name>
<keyword evidence="3 8" id="KW-0732">Signal</keyword>
<dbReference type="Pfam" id="PF09451">
    <property type="entry name" value="ATG27"/>
    <property type="match status" value="1"/>
</dbReference>
<dbReference type="InParanoid" id="A0A409Y6K2"/>
<reference evidence="9 10" key="1">
    <citation type="journal article" date="2018" name="Evol. Lett.">
        <title>Horizontal gene cluster transfer increased hallucinogenic mushroom diversity.</title>
        <authorList>
            <person name="Reynolds H.T."/>
            <person name="Vijayakumar V."/>
            <person name="Gluck-Thaler E."/>
            <person name="Korotkin H.B."/>
            <person name="Matheny P.B."/>
            <person name="Slot J.C."/>
        </authorList>
    </citation>
    <scope>NUCLEOTIDE SEQUENCE [LARGE SCALE GENOMIC DNA]</scope>
    <source>
        <strain evidence="9 10">SRW20</strain>
    </source>
</reference>
<dbReference type="InterPro" id="IPR009011">
    <property type="entry name" value="Man6P_isomerase_rcpt-bd_dom_sf"/>
</dbReference>
<feature type="region of interest" description="Disordered" evidence="6">
    <location>
        <begin position="245"/>
        <end position="268"/>
    </location>
</feature>
<dbReference type="Proteomes" id="UP000284706">
    <property type="component" value="Unassembled WGS sequence"/>
</dbReference>
<evidence type="ECO:0000313" key="9">
    <source>
        <dbReference type="EMBL" id="PPQ98571.1"/>
    </source>
</evidence>
<dbReference type="OrthoDB" id="29460at2759"/>
<evidence type="ECO:0000256" key="8">
    <source>
        <dbReference type="SAM" id="SignalP"/>
    </source>
</evidence>
<dbReference type="Gene3D" id="2.70.130.10">
    <property type="entry name" value="Mannose-6-phosphate receptor binding domain"/>
    <property type="match status" value="1"/>
</dbReference>
<dbReference type="GO" id="GO:0016020">
    <property type="term" value="C:membrane"/>
    <property type="evidence" value="ECO:0007669"/>
    <property type="project" value="UniProtKB-SubCell"/>
</dbReference>
<evidence type="ECO:0000256" key="1">
    <source>
        <dbReference type="ARBA" id="ARBA00004167"/>
    </source>
</evidence>